<proteinExistence type="predicted"/>
<sequence length="190" mass="22458">MKKKEMLGTNLKNHMMVRAAPSIKGLKELDKFGADIAEEKETVNKVNIPEAYQKNEVMPERNLNKTGNIKKKETVYFKWLKDKNDYKILKKGSIEEQCSYRYRKPLDRDTLGSACDLWIKKVTKFRKMVKKKKNNKPKEVSRYLDNCELYEIKLEKNYEKEALENYQKVLGIEITNEIIVVEINCEKNRS</sequence>
<gene>
    <name evidence="1" type="ORF">GMARGA_LOCUS18845</name>
</gene>
<comment type="caution">
    <text evidence="1">The sequence shown here is derived from an EMBL/GenBank/DDBJ whole genome shotgun (WGS) entry which is preliminary data.</text>
</comment>
<dbReference type="EMBL" id="CAJVQB010015313">
    <property type="protein sequence ID" value="CAG8773861.1"/>
    <property type="molecule type" value="Genomic_DNA"/>
</dbReference>
<reference evidence="1 2" key="1">
    <citation type="submission" date="2021-06" db="EMBL/GenBank/DDBJ databases">
        <authorList>
            <person name="Kallberg Y."/>
            <person name="Tangrot J."/>
            <person name="Rosling A."/>
        </authorList>
    </citation>
    <scope>NUCLEOTIDE SEQUENCE [LARGE SCALE GENOMIC DNA]</scope>
    <source>
        <strain evidence="1 2">120-4 pot B 10/14</strain>
    </source>
</reference>
<protein>
    <submittedName>
        <fullName evidence="1">29484_t:CDS:1</fullName>
    </submittedName>
</protein>
<name>A0ABN7VJP2_GIGMA</name>
<keyword evidence="2" id="KW-1185">Reference proteome</keyword>
<accession>A0ABN7VJP2</accession>
<dbReference type="Proteomes" id="UP000789901">
    <property type="component" value="Unassembled WGS sequence"/>
</dbReference>
<evidence type="ECO:0000313" key="2">
    <source>
        <dbReference type="Proteomes" id="UP000789901"/>
    </source>
</evidence>
<organism evidence="1 2">
    <name type="scientific">Gigaspora margarita</name>
    <dbReference type="NCBI Taxonomy" id="4874"/>
    <lineage>
        <taxon>Eukaryota</taxon>
        <taxon>Fungi</taxon>
        <taxon>Fungi incertae sedis</taxon>
        <taxon>Mucoromycota</taxon>
        <taxon>Glomeromycotina</taxon>
        <taxon>Glomeromycetes</taxon>
        <taxon>Diversisporales</taxon>
        <taxon>Gigasporaceae</taxon>
        <taxon>Gigaspora</taxon>
    </lineage>
</organism>
<evidence type="ECO:0000313" key="1">
    <source>
        <dbReference type="EMBL" id="CAG8773861.1"/>
    </source>
</evidence>